<feature type="region of interest" description="Disordered" evidence="1">
    <location>
        <begin position="1"/>
        <end position="27"/>
    </location>
</feature>
<evidence type="ECO:0000313" key="2">
    <source>
        <dbReference type="EMBL" id="CAL4163743.1"/>
    </source>
</evidence>
<feature type="non-terminal residue" evidence="2">
    <location>
        <position position="204"/>
    </location>
</feature>
<comment type="caution">
    <text evidence="2">The sequence shown here is derived from an EMBL/GenBank/DDBJ whole genome shotgun (WGS) entry which is preliminary data.</text>
</comment>
<proteinExistence type="predicted"/>
<gene>
    <name evidence="2" type="ORF">MNOR_LOCUS33043</name>
</gene>
<protein>
    <submittedName>
        <fullName evidence="2">Uncharacterized protein</fullName>
    </submittedName>
</protein>
<dbReference type="Proteomes" id="UP001497623">
    <property type="component" value="Unassembled WGS sequence"/>
</dbReference>
<evidence type="ECO:0000256" key="1">
    <source>
        <dbReference type="SAM" id="MobiDB-lite"/>
    </source>
</evidence>
<organism evidence="2 3">
    <name type="scientific">Meganyctiphanes norvegica</name>
    <name type="common">Northern krill</name>
    <name type="synonym">Thysanopoda norvegica</name>
    <dbReference type="NCBI Taxonomy" id="48144"/>
    <lineage>
        <taxon>Eukaryota</taxon>
        <taxon>Metazoa</taxon>
        <taxon>Ecdysozoa</taxon>
        <taxon>Arthropoda</taxon>
        <taxon>Crustacea</taxon>
        <taxon>Multicrustacea</taxon>
        <taxon>Malacostraca</taxon>
        <taxon>Eumalacostraca</taxon>
        <taxon>Eucarida</taxon>
        <taxon>Euphausiacea</taxon>
        <taxon>Euphausiidae</taxon>
        <taxon>Meganyctiphanes</taxon>
    </lineage>
</organism>
<evidence type="ECO:0000313" key="3">
    <source>
        <dbReference type="Proteomes" id="UP001497623"/>
    </source>
</evidence>
<reference evidence="2 3" key="1">
    <citation type="submission" date="2024-05" db="EMBL/GenBank/DDBJ databases">
        <authorList>
            <person name="Wallberg A."/>
        </authorList>
    </citation>
    <scope>NUCLEOTIDE SEQUENCE [LARGE SCALE GENOMIC DNA]</scope>
</reference>
<name>A0AAV2S856_MEGNR</name>
<keyword evidence="3" id="KW-1185">Reference proteome</keyword>
<sequence>MCPVGTGSTQEKVNMEAESNENHAHAFGLADLDQTPQAEVPSRPVWACKRSGAVSVDVDDEKMHTMTGSYSEILERPLIPTSIVEETKAELIKDEDGEIDHAQGKEVDEVVTPVNADVDPIQAFLSQERLSAFIARNDVQGAPEYETGHTDGQPWMLCPAQCSSEEAEHLLQASGQVTREGDIISYVADDLQSKIKLSSPVLKK</sequence>
<dbReference type="EMBL" id="CAXKWB010046462">
    <property type="protein sequence ID" value="CAL4163743.1"/>
    <property type="molecule type" value="Genomic_DNA"/>
</dbReference>
<dbReference type="AlphaFoldDB" id="A0AAV2S856"/>
<accession>A0AAV2S856</accession>
<feature type="compositionally biased region" description="Polar residues" evidence="1">
    <location>
        <begin position="1"/>
        <end position="12"/>
    </location>
</feature>